<protein>
    <submittedName>
        <fullName evidence="1">Cys/Met metabolism PLP-dependent enzyme</fullName>
    </submittedName>
</protein>
<evidence type="ECO:0000313" key="1">
    <source>
        <dbReference type="EMBL" id="SEH59105.1"/>
    </source>
</evidence>
<name>A0A1H6JJD7_9ACTN</name>
<dbReference type="InterPro" id="IPR015422">
    <property type="entry name" value="PyrdxlP-dep_Trfase_small"/>
</dbReference>
<dbReference type="InterPro" id="IPR015424">
    <property type="entry name" value="PyrdxlP-dep_Trfase"/>
</dbReference>
<sequence>MGNGFAKSDACTAVAKRLGHGRVFVIRQDVASASATLERLVSPLVRDLRFVSPLYGTPIRCRDLKGEAERARQGGVALAADLSGLTSLGCFAFVRGCDAMVEDLSPLGPRFGGLCAIGVSKAFLARHRIDADALVAGLPLAAEVDLAGLEDAVLAFDEKRRRSSDVAQVVATYLLCHPRVRRVWYPGIKGDDSFAAASNVLQGGFGPVVDFEAEGELASAALPTCVQLVSGAATGTIVRVTCIDTEALAFVADLERLF</sequence>
<accession>A0A1H6JJD7</accession>
<dbReference type="SUPFAM" id="SSF53383">
    <property type="entry name" value="PLP-dependent transferases"/>
    <property type="match status" value="1"/>
</dbReference>
<dbReference type="Proteomes" id="UP000199135">
    <property type="component" value="Unassembled WGS sequence"/>
</dbReference>
<dbReference type="Gene3D" id="3.90.1150.10">
    <property type="entry name" value="Aspartate Aminotransferase, domain 1"/>
    <property type="match status" value="1"/>
</dbReference>
<organism evidence="1 2">
    <name type="scientific">Parafannyhessea umbonata</name>
    <dbReference type="NCBI Taxonomy" id="604330"/>
    <lineage>
        <taxon>Bacteria</taxon>
        <taxon>Bacillati</taxon>
        <taxon>Actinomycetota</taxon>
        <taxon>Coriobacteriia</taxon>
        <taxon>Coriobacteriales</taxon>
        <taxon>Atopobiaceae</taxon>
        <taxon>Parafannyhessea</taxon>
    </lineage>
</organism>
<dbReference type="RefSeq" id="WP_078686842.1">
    <property type="nucleotide sequence ID" value="NZ_FNWT01000006.1"/>
</dbReference>
<comment type="caution">
    <text evidence="1">The sequence shown here is derived from an EMBL/GenBank/DDBJ whole genome shotgun (WGS) entry which is preliminary data.</text>
</comment>
<gene>
    <name evidence="1" type="ORF">SAMN05216447_106100</name>
</gene>
<evidence type="ECO:0000313" key="2">
    <source>
        <dbReference type="Proteomes" id="UP000199135"/>
    </source>
</evidence>
<reference evidence="1 2" key="1">
    <citation type="submission" date="2016-10" db="EMBL/GenBank/DDBJ databases">
        <authorList>
            <person name="Varghese N."/>
            <person name="Submissions S."/>
        </authorList>
    </citation>
    <scope>NUCLEOTIDE SEQUENCE [LARGE SCALE GENOMIC DNA]</scope>
    <source>
        <strain evidence="1 2">WCP15</strain>
    </source>
</reference>
<dbReference type="EMBL" id="FNWT01000006">
    <property type="protein sequence ID" value="SEH59105.1"/>
    <property type="molecule type" value="Genomic_DNA"/>
</dbReference>
<keyword evidence="2" id="KW-1185">Reference proteome</keyword>
<proteinExistence type="predicted"/>